<dbReference type="GO" id="GO:0004866">
    <property type="term" value="F:endopeptidase inhibitor activity"/>
    <property type="evidence" value="ECO:0007669"/>
    <property type="project" value="InterPro"/>
</dbReference>
<dbReference type="RefSeq" id="WP_120519176.1">
    <property type="nucleotide sequence ID" value="NZ_QXZY01000016.1"/>
</dbReference>
<dbReference type="SUPFAM" id="SSF56935">
    <property type="entry name" value="Porins"/>
    <property type="match status" value="1"/>
</dbReference>
<comment type="caution">
    <text evidence="2">The sequence shown here is derived from an EMBL/GenBank/DDBJ whole genome shotgun (WGS) entry which is preliminary data.</text>
</comment>
<evidence type="ECO:0000313" key="2">
    <source>
        <dbReference type="EMBL" id="RPD38300.1"/>
    </source>
</evidence>
<organism evidence="2 3">
    <name type="scientific">Chitinophaga barathri</name>
    <dbReference type="NCBI Taxonomy" id="1647451"/>
    <lineage>
        <taxon>Bacteria</taxon>
        <taxon>Pseudomonadati</taxon>
        <taxon>Bacteroidota</taxon>
        <taxon>Chitinophagia</taxon>
        <taxon>Chitinophagales</taxon>
        <taxon>Chitinophagaceae</taxon>
        <taxon>Chitinophaga</taxon>
    </lineage>
</organism>
<dbReference type="AlphaFoldDB" id="A0A3N4MDX2"/>
<dbReference type="Proteomes" id="UP000279089">
    <property type="component" value="Unassembled WGS sequence"/>
</dbReference>
<reference evidence="3" key="1">
    <citation type="submission" date="2018-11" db="EMBL/GenBank/DDBJ databases">
        <title>Chitinophaga lutea sp.nov., isolate from arsenic contaminated soil.</title>
        <authorList>
            <person name="Zong Y."/>
        </authorList>
    </citation>
    <scope>NUCLEOTIDE SEQUENCE [LARGE SCALE GENOMIC DNA]</scope>
    <source>
        <strain evidence="3">YLT18</strain>
    </source>
</reference>
<dbReference type="Gene3D" id="2.60.40.1930">
    <property type="match status" value="1"/>
</dbReference>
<proteinExistence type="predicted"/>
<keyword evidence="3" id="KW-1185">Reference proteome</keyword>
<gene>
    <name evidence="2" type="ORF">EG028_25770</name>
</gene>
<dbReference type="OrthoDB" id="679547at2"/>
<evidence type="ECO:0000313" key="3">
    <source>
        <dbReference type="Proteomes" id="UP000279089"/>
    </source>
</evidence>
<feature type="domain" description="Macroglobulin" evidence="1">
    <location>
        <begin position="53"/>
        <end position="133"/>
    </location>
</feature>
<dbReference type="Pfam" id="PF01835">
    <property type="entry name" value="MG2"/>
    <property type="match status" value="1"/>
</dbReference>
<accession>A0A3N4MDX2</accession>
<sequence>MQRHSLKKLRILLTAGLMATAIWGSLGFSRPDDWTERIIKALEKFTNNYPQEKVYLHLDKDYYASGENIWFSAYLTLNDLPALGARNLYAELRDGKGAIVQKELLLVNEGGAAGQFALPENMKPGLYQIRAYTAWMLNYDSTFLFYKNIQVLDPKTGKGGDESTAAKDYAVQFFPEGGDLIADVNSLVAFKAIDQNGYPLKVAGAVRNSKDEQVAVIETQHDGMGTFELKPVAGESYKAVVATAGGQQKTIGLPAVKSSGIALKVYNRGARIFYLTGFNGLAPDINELLLIATMQNQVIYKANLNISEGKVSGLIPAAQIPTGIITLTLFDQKGTPLSERLVYVTQKNDQIEYFLDPQELNKGPRQRTELVLQVPDSMRGRISASVTDADQVGFDPLGNNIVSNTLLTSDIHGYVHNPAWYFRNDSASTLQALDLVMLTNGWRRFSWQQILQDKYPQIKYPYEQGINISGKATGAGGRLITDGNVNFLIKIPVDSSSAFASAPVSPDGSFQLNNLFYNDTANVYFQGSAAGKAGRTVDVTFDRHFFDVYANVKTPIPLLPPPPLDNRILKNYLATVVESNSVNRRINNRTIQLQGVDVTAKKPTEAETTEKRYANGMFSGGNAMTFDLTNENPTSFNVFQYLQARVPGLQITGDISNPVLSWRGGAPGIYLDQMPVDIGTVSSIPMQDVALIKVFRPPFMGGIGGGNGAIAIWTRRGGDNKPDPNVKGLELLKKGGYKIIKEFYSPDYSVRKAVHELPDKRLTLFWSPNLVVDSTNHTARLIFYNNDNTKNFRVVVEGMDQFGRVGRIEKNF</sequence>
<dbReference type="InterPro" id="IPR002890">
    <property type="entry name" value="MG2"/>
</dbReference>
<evidence type="ECO:0000259" key="1">
    <source>
        <dbReference type="Pfam" id="PF01835"/>
    </source>
</evidence>
<name>A0A3N4MDX2_9BACT</name>
<protein>
    <recommendedName>
        <fullName evidence="1">Macroglobulin domain-containing protein</fullName>
    </recommendedName>
</protein>
<dbReference type="EMBL" id="RMBX01000016">
    <property type="protein sequence ID" value="RPD38300.1"/>
    <property type="molecule type" value="Genomic_DNA"/>
</dbReference>